<organism evidence="5 6">
    <name type="scientific">Desulfuromusa kysingii</name>
    <dbReference type="NCBI Taxonomy" id="37625"/>
    <lineage>
        <taxon>Bacteria</taxon>
        <taxon>Pseudomonadati</taxon>
        <taxon>Thermodesulfobacteriota</taxon>
        <taxon>Desulfuromonadia</taxon>
        <taxon>Desulfuromonadales</taxon>
        <taxon>Geopsychrobacteraceae</taxon>
        <taxon>Desulfuromusa</taxon>
    </lineage>
</organism>
<evidence type="ECO:0000313" key="5">
    <source>
        <dbReference type="EMBL" id="SEA71915.1"/>
    </source>
</evidence>
<protein>
    <submittedName>
        <fullName evidence="5">Zinc transport system substrate-binding protein</fullName>
    </submittedName>
</protein>
<feature type="signal peptide" evidence="4">
    <location>
        <begin position="1"/>
        <end position="20"/>
    </location>
</feature>
<keyword evidence="6" id="KW-1185">Reference proteome</keyword>
<evidence type="ECO:0000256" key="2">
    <source>
        <dbReference type="ARBA" id="ARBA00022448"/>
    </source>
</evidence>
<dbReference type="RefSeq" id="WP_092350201.1">
    <property type="nucleotide sequence ID" value="NZ_FNQN01000010.1"/>
</dbReference>
<keyword evidence="3 4" id="KW-0732">Signal</keyword>
<dbReference type="SUPFAM" id="SSF53807">
    <property type="entry name" value="Helical backbone' metal receptor"/>
    <property type="match status" value="1"/>
</dbReference>
<dbReference type="GO" id="GO:0046872">
    <property type="term" value="F:metal ion binding"/>
    <property type="evidence" value="ECO:0007669"/>
    <property type="project" value="InterPro"/>
</dbReference>
<evidence type="ECO:0000256" key="1">
    <source>
        <dbReference type="ARBA" id="ARBA00011028"/>
    </source>
</evidence>
<dbReference type="OrthoDB" id="9810636at2"/>
<dbReference type="PANTHER" id="PTHR42953">
    <property type="entry name" value="HIGH-AFFINITY ZINC UPTAKE SYSTEM PROTEIN ZNUA-RELATED"/>
    <property type="match status" value="1"/>
</dbReference>
<evidence type="ECO:0000256" key="3">
    <source>
        <dbReference type="ARBA" id="ARBA00022729"/>
    </source>
</evidence>
<dbReference type="GO" id="GO:0030001">
    <property type="term" value="P:metal ion transport"/>
    <property type="evidence" value="ECO:0007669"/>
    <property type="project" value="InterPro"/>
</dbReference>
<dbReference type="InterPro" id="IPR050492">
    <property type="entry name" value="Bact_metal-bind_prot9"/>
</dbReference>
<keyword evidence="2" id="KW-0813">Transport</keyword>
<evidence type="ECO:0000313" key="6">
    <source>
        <dbReference type="Proteomes" id="UP000199409"/>
    </source>
</evidence>
<dbReference type="InterPro" id="IPR006127">
    <property type="entry name" value="ZnuA-like"/>
</dbReference>
<dbReference type="Gene3D" id="3.40.50.1980">
    <property type="entry name" value="Nitrogenase molybdenum iron protein domain"/>
    <property type="match status" value="2"/>
</dbReference>
<feature type="chain" id="PRO_5011541653" evidence="4">
    <location>
        <begin position="21"/>
        <end position="313"/>
    </location>
</feature>
<dbReference type="Proteomes" id="UP000199409">
    <property type="component" value="Unassembled WGS sequence"/>
</dbReference>
<dbReference type="AlphaFoldDB" id="A0A1H4DGN2"/>
<sequence>MKRIYLSLLLLMVTALPLWAAESAVPQVVVSIKPLHSLVSGVMQGVGTPDLVVKSGGSPHGYVLRPSEAQLLSKAQLVIWVGHELESFLNKPLATLGQKAKQLELADALEPYLLSVRKGDGWESHAHKHVGDDHDAHDDHHYIKPDQHLWLDPAMAKRIVTLTAKALVEIDPSRQDQYQANAEQMIERLDQLDKHLKEKLEPVKGVPYIVFHAAYQYLEAAYGLNAVGSITLDPGRTPGAKKISEIHHKIKELNAKCVFSEPQFESRLVATVIEGTNAKTGILDPLGADIPNGPDAYFELMTRLGDNLYEGLK</sequence>
<gene>
    <name evidence="5" type="ORF">SAMN05660420_02951</name>
</gene>
<accession>A0A1H4DGN2</accession>
<dbReference type="Pfam" id="PF01297">
    <property type="entry name" value="ZnuA"/>
    <property type="match status" value="1"/>
</dbReference>
<comment type="similarity">
    <text evidence="1">Belongs to the bacterial solute-binding protein 9 family.</text>
</comment>
<evidence type="ECO:0000256" key="4">
    <source>
        <dbReference type="SAM" id="SignalP"/>
    </source>
</evidence>
<proteinExistence type="inferred from homology"/>
<reference evidence="5 6" key="1">
    <citation type="submission" date="2016-10" db="EMBL/GenBank/DDBJ databases">
        <authorList>
            <person name="de Groot N.N."/>
        </authorList>
    </citation>
    <scope>NUCLEOTIDE SEQUENCE [LARGE SCALE GENOMIC DNA]</scope>
    <source>
        <strain evidence="5 6">DSM 7343</strain>
    </source>
</reference>
<dbReference type="PANTHER" id="PTHR42953:SF3">
    <property type="entry name" value="HIGH-AFFINITY ZINC UPTAKE SYSTEM PROTEIN ZNUA"/>
    <property type="match status" value="1"/>
</dbReference>
<dbReference type="STRING" id="37625.SAMN05660420_02951"/>
<dbReference type="EMBL" id="FNQN01000010">
    <property type="protein sequence ID" value="SEA71915.1"/>
    <property type="molecule type" value="Genomic_DNA"/>
</dbReference>
<name>A0A1H4DGN2_9BACT</name>